<evidence type="ECO:0008006" key="3">
    <source>
        <dbReference type="Google" id="ProtNLM"/>
    </source>
</evidence>
<dbReference type="Proteomes" id="UP000012065">
    <property type="component" value="Unassembled WGS sequence"/>
</dbReference>
<sequence length="155" mass="17563">MFGSTSWNKLATSLRALEAVTDLFPPLKAAVGSFIGCLDMVQSAALNRKDYEQLADKLTTMANSINQYGQELDSETSNGSIANIARCIEDQVAWIKHKDERGAMSRIRDATEDRDNVIRCYRQIGVLFRRLQCNVTMRTRSDVKKQLEVRVYLII</sequence>
<reference evidence="1 2" key="1">
    <citation type="journal article" date="2013" name="J. Biotechnol.">
        <title>Establishment and interpretation of the genome sequence of the phytopathogenic fungus Rhizoctonia solani AG1-IB isolate 7/3/14.</title>
        <authorList>
            <person name="Wibberg D.W."/>
            <person name="Jelonek L.J."/>
            <person name="Rupp O.R."/>
            <person name="Hennig M.H."/>
            <person name="Eikmeyer F.E."/>
            <person name="Goesmann A.G."/>
            <person name="Hartmann A.H."/>
            <person name="Borriss R.B."/>
            <person name="Grosch R.G."/>
            <person name="Puehler A.P."/>
            <person name="Schlueter A.S."/>
        </authorList>
    </citation>
    <scope>NUCLEOTIDE SEQUENCE [LARGE SCALE GENOMIC DNA]</scope>
    <source>
        <strain evidence="2">AG1-IB / isolate 7/3/14</strain>
    </source>
</reference>
<organism evidence="1 2">
    <name type="scientific">Thanatephorus cucumeris (strain AG1-IB / isolate 7/3/14)</name>
    <name type="common">Lettuce bottom rot fungus</name>
    <name type="synonym">Rhizoctonia solani</name>
    <dbReference type="NCBI Taxonomy" id="1108050"/>
    <lineage>
        <taxon>Eukaryota</taxon>
        <taxon>Fungi</taxon>
        <taxon>Dikarya</taxon>
        <taxon>Basidiomycota</taxon>
        <taxon>Agaricomycotina</taxon>
        <taxon>Agaricomycetes</taxon>
        <taxon>Cantharellales</taxon>
        <taxon>Ceratobasidiaceae</taxon>
        <taxon>Rhizoctonia</taxon>
        <taxon>Rhizoctonia solani AG-1</taxon>
    </lineage>
</organism>
<name>M5C5D3_THACB</name>
<evidence type="ECO:0000313" key="2">
    <source>
        <dbReference type="Proteomes" id="UP000012065"/>
    </source>
</evidence>
<dbReference type="EMBL" id="CAOJ01014182">
    <property type="protein sequence ID" value="CCO35168.1"/>
    <property type="molecule type" value="Genomic_DNA"/>
</dbReference>
<evidence type="ECO:0000313" key="1">
    <source>
        <dbReference type="EMBL" id="CCO35168.1"/>
    </source>
</evidence>
<gene>
    <name evidence="1" type="ORF">BN14_09283</name>
</gene>
<comment type="caution">
    <text evidence="1">The sequence shown here is derived from an EMBL/GenBank/DDBJ whole genome shotgun (WGS) entry which is preliminary data.</text>
</comment>
<protein>
    <recommendedName>
        <fullName evidence="3">Fungal N-terminal domain-containing protein</fullName>
    </recommendedName>
</protein>
<proteinExistence type="predicted"/>
<dbReference type="HOGENOM" id="CLU_143034_0_0_1"/>
<dbReference type="AlphaFoldDB" id="M5C5D3"/>
<accession>M5C5D3</accession>